<evidence type="ECO:0000313" key="1">
    <source>
        <dbReference type="EMBL" id="MDH1334111.1"/>
    </source>
</evidence>
<protein>
    <submittedName>
        <fullName evidence="1">Uncharacterized protein</fullName>
    </submittedName>
</protein>
<name>A0AA42TS35_9BURK</name>
<dbReference type="EMBL" id="JAOCEK010000004">
    <property type="protein sequence ID" value="MDH1334111.1"/>
    <property type="molecule type" value="Genomic_DNA"/>
</dbReference>
<accession>A0AA42TS35</accession>
<dbReference type="Proteomes" id="UP001161065">
    <property type="component" value="Unassembled WGS sequence"/>
</dbReference>
<dbReference type="RefSeq" id="WP_280007828.1">
    <property type="nucleotide sequence ID" value="NZ_JAOCEK010000004.1"/>
</dbReference>
<dbReference type="AlphaFoldDB" id="A0AA42TS35"/>
<gene>
    <name evidence="1" type="ORF">N5D63_08140</name>
</gene>
<evidence type="ECO:0000313" key="2">
    <source>
        <dbReference type="Proteomes" id="UP001161065"/>
    </source>
</evidence>
<comment type="caution">
    <text evidence="1">The sequence shown here is derived from an EMBL/GenBank/DDBJ whole genome shotgun (WGS) entry which is preliminary data.</text>
</comment>
<reference evidence="1" key="1">
    <citation type="submission" date="2022-09" db="EMBL/GenBank/DDBJ databases">
        <title>Intensive care unit water sources are persistently colonized with multi-drug resistant bacteria and are the site of extensive horizontal gene transfer of antibiotic resistance genes.</title>
        <authorList>
            <person name="Diorio-Toth L."/>
        </authorList>
    </citation>
    <scope>NUCLEOTIDE SEQUENCE</scope>
    <source>
        <strain evidence="1">GD03832</strain>
    </source>
</reference>
<organism evidence="1 2">
    <name type="scientific">Comamonas thiooxydans</name>
    <dbReference type="NCBI Taxonomy" id="363952"/>
    <lineage>
        <taxon>Bacteria</taxon>
        <taxon>Pseudomonadati</taxon>
        <taxon>Pseudomonadota</taxon>
        <taxon>Betaproteobacteria</taxon>
        <taxon>Burkholderiales</taxon>
        <taxon>Comamonadaceae</taxon>
        <taxon>Comamonas</taxon>
    </lineage>
</organism>
<sequence>MAVIKKETARIEVRDAHGSKLQVIEYQDFHSTTYLDGKSDVRPGLKYYENMNREKLNVQSETQFQVVSTGELLTRI</sequence>
<proteinExistence type="predicted"/>